<dbReference type="InterPro" id="IPR038727">
    <property type="entry name" value="NadR/Ttd14_AAA_dom"/>
</dbReference>
<dbReference type="CDD" id="cd05117">
    <property type="entry name" value="STKc_CAMK"/>
    <property type="match status" value="1"/>
</dbReference>
<dbReference type="FunFam" id="1.10.510.10:FF:000571">
    <property type="entry name" value="Maternal embryonic leucine zipper kinase"/>
    <property type="match status" value="1"/>
</dbReference>
<dbReference type="Gene3D" id="2.40.320.10">
    <property type="entry name" value="Hypothetical Protein Pfu-838710-001"/>
    <property type="match status" value="1"/>
</dbReference>
<dbReference type="PANTHER" id="PTHR34932">
    <property type="entry name" value="TRPL TRANSLOCATION DEFECT PROTEIN 14"/>
    <property type="match status" value="1"/>
</dbReference>
<dbReference type="InterPro" id="IPR000719">
    <property type="entry name" value="Prot_kinase_dom"/>
</dbReference>
<evidence type="ECO:0000256" key="4">
    <source>
        <dbReference type="ARBA" id="ARBA00022777"/>
    </source>
</evidence>
<dbReference type="InterPro" id="IPR033469">
    <property type="entry name" value="CYTH-like_dom_sf"/>
</dbReference>
<name>A0AAD5TQ32_9FUNG</name>
<keyword evidence="10" id="KW-1185">Reference proteome</keyword>
<keyword evidence="5 6" id="KW-0067">ATP-binding</keyword>
<dbReference type="FunFam" id="3.30.200.20:FF:000003">
    <property type="entry name" value="Non-specific serine/threonine protein kinase"/>
    <property type="match status" value="1"/>
</dbReference>
<dbReference type="GO" id="GO:0035091">
    <property type="term" value="F:phosphatidylinositol binding"/>
    <property type="evidence" value="ECO:0007669"/>
    <property type="project" value="TreeGrafter"/>
</dbReference>
<evidence type="ECO:0000256" key="6">
    <source>
        <dbReference type="PROSITE-ProRule" id="PRU10141"/>
    </source>
</evidence>
<keyword evidence="3 6" id="KW-0547">Nucleotide-binding</keyword>
<dbReference type="SUPFAM" id="SSF55154">
    <property type="entry name" value="CYTH-like phosphatases"/>
    <property type="match status" value="1"/>
</dbReference>
<dbReference type="Proteomes" id="UP001212152">
    <property type="component" value="Unassembled WGS sequence"/>
</dbReference>
<keyword evidence="1" id="KW-0723">Serine/threonine-protein kinase</keyword>
<feature type="compositionally biased region" description="Low complexity" evidence="7">
    <location>
        <begin position="588"/>
        <end position="599"/>
    </location>
</feature>
<dbReference type="PROSITE" id="PS00108">
    <property type="entry name" value="PROTEIN_KINASE_ST"/>
    <property type="match status" value="1"/>
</dbReference>
<feature type="compositionally biased region" description="Low complexity" evidence="7">
    <location>
        <begin position="447"/>
        <end position="463"/>
    </location>
</feature>
<evidence type="ECO:0000256" key="3">
    <source>
        <dbReference type="ARBA" id="ARBA00022741"/>
    </source>
</evidence>
<dbReference type="EMBL" id="JADGJQ010000007">
    <property type="protein sequence ID" value="KAJ3183000.1"/>
    <property type="molecule type" value="Genomic_DNA"/>
</dbReference>
<organism evidence="9 10">
    <name type="scientific">Geranomyces variabilis</name>
    <dbReference type="NCBI Taxonomy" id="109894"/>
    <lineage>
        <taxon>Eukaryota</taxon>
        <taxon>Fungi</taxon>
        <taxon>Fungi incertae sedis</taxon>
        <taxon>Chytridiomycota</taxon>
        <taxon>Chytridiomycota incertae sedis</taxon>
        <taxon>Chytridiomycetes</taxon>
        <taxon>Spizellomycetales</taxon>
        <taxon>Powellomycetaceae</taxon>
        <taxon>Geranomyces</taxon>
    </lineage>
</organism>
<feature type="compositionally biased region" description="Low complexity" evidence="7">
    <location>
        <begin position="523"/>
        <end position="536"/>
    </location>
</feature>
<dbReference type="PANTHER" id="PTHR34932:SF1">
    <property type="entry name" value="TRPL TRANSLOCATION DEFECT PROTEIN 14"/>
    <property type="match status" value="1"/>
</dbReference>
<dbReference type="AlphaFoldDB" id="A0AAD5TQ32"/>
<reference evidence="9" key="1">
    <citation type="submission" date="2020-05" db="EMBL/GenBank/DDBJ databases">
        <title>Phylogenomic resolution of chytrid fungi.</title>
        <authorList>
            <person name="Stajich J.E."/>
            <person name="Amses K."/>
            <person name="Simmons R."/>
            <person name="Seto K."/>
            <person name="Myers J."/>
            <person name="Bonds A."/>
            <person name="Quandt C.A."/>
            <person name="Barry K."/>
            <person name="Liu P."/>
            <person name="Grigoriev I."/>
            <person name="Longcore J.E."/>
            <person name="James T.Y."/>
        </authorList>
    </citation>
    <scope>NUCLEOTIDE SEQUENCE</scope>
    <source>
        <strain evidence="9">JEL0379</strain>
    </source>
</reference>
<dbReference type="GO" id="GO:0005524">
    <property type="term" value="F:ATP binding"/>
    <property type="evidence" value="ECO:0007669"/>
    <property type="project" value="UniProtKB-UniRule"/>
</dbReference>
<keyword evidence="4" id="KW-0418">Kinase</keyword>
<dbReference type="PROSITE" id="PS00107">
    <property type="entry name" value="PROTEIN_KINASE_ATP"/>
    <property type="match status" value="1"/>
</dbReference>
<keyword evidence="2" id="KW-0808">Transferase</keyword>
<dbReference type="Gene3D" id="3.40.50.300">
    <property type="entry name" value="P-loop containing nucleotide triphosphate hydrolases"/>
    <property type="match status" value="1"/>
</dbReference>
<dbReference type="Pfam" id="PF00069">
    <property type="entry name" value="Pkinase"/>
    <property type="match status" value="1"/>
</dbReference>
<feature type="compositionally biased region" description="Low complexity" evidence="7">
    <location>
        <begin position="398"/>
        <end position="412"/>
    </location>
</feature>
<feature type="compositionally biased region" description="Low complexity" evidence="7">
    <location>
        <begin position="473"/>
        <end position="506"/>
    </location>
</feature>
<dbReference type="InterPro" id="IPR017441">
    <property type="entry name" value="Protein_kinase_ATP_BS"/>
</dbReference>
<evidence type="ECO:0000256" key="1">
    <source>
        <dbReference type="ARBA" id="ARBA00022527"/>
    </source>
</evidence>
<dbReference type="InterPro" id="IPR011009">
    <property type="entry name" value="Kinase-like_dom_sf"/>
</dbReference>
<dbReference type="InterPro" id="IPR053227">
    <property type="entry name" value="TRPL-trafficking_regulator"/>
</dbReference>
<proteinExistence type="predicted"/>
<evidence type="ECO:0000256" key="2">
    <source>
        <dbReference type="ARBA" id="ARBA00022679"/>
    </source>
</evidence>
<dbReference type="SUPFAM" id="SSF52540">
    <property type="entry name" value="P-loop containing nucleoside triphosphate hydrolases"/>
    <property type="match status" value="1"/>
</dbReference>
<dbReference type="GO" id="GO:0004674">
    <property type="term" value="F:protein serine/threonine kinase activity"/>
    <property type="evidence" value="ECO:0007669"/>
    <property type="project" value="UniProtKB-KW"/>
</dbReference>
<feature type="domain" description="Protein kinase" evidence="8">
    <location>
        <begin position="62"/>
        <end position="328"/>
    </location>
</feature>
<dbReference type="InterPro" id="IPR027417">
    <property type="entry name" value="P-loop_NTPase"/>
</dbReference>
<dbReference type="GO" id="GO:0070300">
    <property type="term" value="F:phosphatidic acid binding"/>
    <property type="evidence" value="ECO:0007669"/>
    <property type="project" value="TreeGrafter"/>
</dbReference>
<dbReference type="Pfam" id="PF13521">
    <property type="entry name" value="AAA_28"/>
    <property type="match status" value="1"/>
</dbReference>
<feature type="region of interest" description="Disordered" evidence="7">
    <location>
        <begin position="624"/>
        <end position="645"/>
    </location>
</feature>
<dbReference type="GO" id="GO:0005525">
    <property type="term" value="F:GTP binding"/>
    <property type="evidence" value="ECO:0007669"/>
    <property type="project" value="TreeGrafter"/>
</dbReference>
<evidence type="ECO:0000313" key="9">
    <source>
        <dbReference type="EMBL" id="KAJ3183000.1"/>
    </source>
</evidence>
<dbReference type="InterPro" id="IPR008271">
    <property type="entry name" value="Ser/Thr_kinase_AS"/>
</dbReference>
<evidence type="ECO:0000256" key="5">
    <source>
        <dbReference type="ARBA" id="ARBA00022840"/>
    </source>
</evidence>
<dbReference type="PROSITE" id="PS50011">
    <property type="entry name" value="PROTEIN_KINASE_DOM"/>
    <property type="match status" value="1"/>
</dbReference>
<evidence type="ECO:0000313" key="10">
    <source>
        <dbReference type="Proteomes" id="UP001212152"/>
    </source>
</evidence>
<sequence>MSATRPPVESSTPKAALLSITTASNSPSRSGATPTTADASPYIKALIAHHRTDDSTLLESTYTLGAKLGQGSFGTVRLVQHKETNTTYACKIMRKRRGDPSAYEQVQREVAIMKRVRHPHIIQLCEVFETPKQFFLIMEYCKGGELVQRVKSRRHCSEADVRIIILRLVNAIAYLHDQGIVHRDIKPENILVSADPMAAAAAEGGGLPDLFNIKVSDFGLATFTNACNMMENIVGTPLYMAPEIVQNLGYSAQCDLWSIGVMMYLLLCGYRPEVERGLSQMIQDGQIEFPSAYWQDISAGARNLVESILRMDPAKRITAREVLMHPWLKGEEDATPSASTVLDLMRSYNAERRFRRIAHSVLAFVRFRTIRGILRSFSPSPSPVILPAIPAPPQRQASRSSLSSLSYTSLDSDPGAGDDDRGSSHTPQQQSPLKAGSTHAKSMIYIKSSTASGGSAGSSKPPSINSRSVTGLNASSSTAASSSSKSAKNFTASTTTSSLSKKAVTTPSLPPKYVKPPATGRLPRTNSTNSTTTPRSGASDPVSRSGAGIATGSLLSVSRAKKKEINPADANTHMGNSGSKRRKHHSSAKSTSALPAEPVVIPPAVPEKATALTAHSQVAATEETNAASVATDMPASSPPPPAAAESTAVTTVSQVQGEVDKATAPYKIICLTGGPCGGKTSSLAILGDLFQSLGWKVYRVPETATILLSGGVVFGELNDAMSYSFQKNLLNTMLSIQNTYIDLARLNAERGQKTVVICDRGAMDPSAYMPREDWLRMLDEMGLVEAEIRDNRYDCVIHLVSAAKGASAFYTLDNNKDRSEGLELAQHLDTLTMNAWLGHASLQVIDNSSVNNFAEKCDRAVQSVLTRLGLVADAERYGKHVRKHKFVVKNFSWDSEFPVPYRDFHVEHVYLVNTAGDGMQIRIRRRQEVGAKEVHVSMTVRHPEVDGQRVETRRNLRTHEYDALRAQADPSRAIISKRRRCFLHNDRYFQLDVYEHPCKGLTLLETYLDFDFHSPSSPVPSKSVQDRLPDWLELEEVTNNKAFSMFTLSASEPLDKELAKKFSQFDLNAES</sequence>
<protein>
    <recommendedName>
        <fullName evidence="8">Protein kinase domain-containing protein</fullName>
    </recommendedName>
</protein>
<dbReference type="Gene3D" id="1.10.510.10">
    <property type="entry name" value="Transferase(Phosphotransferase) domain 1"/>
    <property type="match status" value="1"/>
</dbReference>
<feature type="binding site" evidence="6">
    <location>
        <position position="91"/>
    </location>
    <ligand>
        <name>ATP</name>
        <dbReference type="ChEBI" id="CHEBI:30616"/>
    </ligand>
</feature>
<dbReference type="SMART" id="SM00220">
    <property type="entry name" value="S_TKc"/>
    <property type="match status" value="1"/>
</dbReference>
<accession>A0AAD5TQ32</accession>
<gene>
    <name evidence="9" type="ORF">HDU87_007422</name>
</gene>
<dbReference type="SUPFAM" id="SSF56112">
    <property type="entry name" value="Protein kinase-like (PK-like)"/>
    <property type="match status" value="1"/>
</dbReference>
<evidence type="ECO:0000256" key="7">
    <source>
        <dbReference type="SAM" id="MobiDB-lite"/>
    </source>
</evidence>
<evidence type="ECO:0000259" key="8">
    <source>
        <dbReference type="PROSITE" id="PS50011"/>
    </source>
</evidence>
<feature type="region of interest" description="Disordered" evidence="7">
    <location>
        <begin position="387"/>
        <end position="599"/>
    </location>
</feature>
<comment type="caution">
    <text evidence="9">The sequence shown here is derived from an EMBL/GenBank/DDBJ whole genome shotgun (WGS) entry which is preliminary data.</text>
</comment>